<sequence length="126" mass="12997">MHPVSAVLAALLTAPSAASTTRVDAAELRLGGERVRVTLSATCPAGATIRVEVTLTAVNGTAIAQGTHRKKADCTGAAQELVLRVDRDSAGALFVRGPATARTVRTVCDAAGCEVIPFDETIRITK</sequence>
<protein>
    <recommendedName>
        <fullName evidence="3">Neocarzinostatin family protein</fullName>
    </recommendedName>
</protein>
<gene>
    <name evidence="1" type="ORF">SAMN05421748_117118</name>
</gene>
<reference evidence="2" key="1">
    <citation type="submission" date="2017-09" db="EMBL/GenBank/DDBJ databases">
        <authorList>
            <person name="Varghese N."/>
            <person name="Submissions S."/>
        </authorList>
    </citation>
    <scope>NUCLEOTIDE SEQUENCE [LARGE SCALE GENOMIC DNA]</scope>
    <source>
        <strain evidence="2">CGMCC 4.6857</strain>
    </source>
</reference>
<organism evidence="1 2">
    <name type="scientific">Paractinoplanes atraurantiacus</name>
    <dbReference type="NCBI Taxonomy" id="1036182"/>
    <lineage>
        <taxon>Bacteria</taxon>
        <taxon>Bacillati</taxon>
        <taxon>Actinomycetota</taxon>
        <taxon>Actinomycetes</taxon>
        <taxon>Micromonosporales</taxon>
        <taxon>Micromonosporaceae</taxon>
        <taxon>Paractinoplanes</taxon>
    </lineage>
</organism>
<proteinExistence type="predicted"/>
<evidence type="ECO:0000313" key="2">
    <source>
        <dbReference type="Proteomes" id="UP000219612"/>
    </source>
</evidence>
<dbReference type="OrthoDB" id="3298186at2"/>
<accession>A0A285JA59</accession>
<evidence type="ECO:0000313" key="1">
    <source>
        <dbReference type="EMBL" id="SNY56286.1"/>
    </source>
</evidence>
<dbReference type="RefSeq" id="WP_097324680.1">
    <property type="nucleotide sequence ID" value="NZ_OBDY01000017.1"/>
</dbReference>
<dbReference type="EMBL" id="OBDY01000017">
    <property type="protein sequence ID" value="SNY56286.1"/>
    <property type="molecule type" value="Genomic_DNA"/>
</dbReference>
<name>A0A285JA59_9ACTN</name>
<evidence type="ECO:0008006" key="3">
    <source>
        <dbReference type="Google" id="ProtNLM"/>
    </source>
</evidence>
<dbReference type="Proteomes" id="UP000219612">
    <property type="component" value="Unassembled WGS sequence"/>
</dbReference>
<keyword evidence="2" id="KW-1185">Reference proteome</keyword>
<dbReference type="AlphaFoldDB" id="A0A285JA59"/>